<dbReference type="eggNOG" id="COG1404">
    <property type="taxonomic scope" value="Bacteria"/>
</dbReference>
<protein>
    <recommendedName>
        <fullName evidence="1">DUF4397 domain-containing protein</fullName>
    </recommendedName>
</protein>
<dbReference type="Proteomes" id="UP000030635">
    <property type="component" value="Chromosome"/>
</dbReference>
<proteinExistence type="predicted"/>
<evidence type="ECO:0000313" key="2">
    <source>
        <dbReference type="EMBL" id="AIY82386.1"/>
    </source>
</evidence>
<dbReference type="Pfam" id="PF14344">
    <property type="entry name" value="DUF4397"/>
    <property type="match status" value="1"/>
</dbReference>
<evidence type="ECO:0000313" key="3">
    <source>
        <dbReference type="Proteomes" id="UP000030635"/>
    </source>
</evidence>
<dbReference type="OrthoDB" id="9783299at2"/>
<dbReference type="EMBL" id="CP006905">
    <property type="protein sequence ID" value="AIY82386.1"/>
    <property type="molecule type" value="Genomic_DNA"/>
</dbReference>
<gene>
    <name evidence="2" type="ORF">U729_122</name>
</gene>
<dbReference type="KEGG" id="cbv:U729_122"/>
<name>A0A0A7FU87_9CLOT</name>
<keyword evidence="3" id="KW-1185">Reference proteome</keyword>
<sequence>MFRESLPNLSSKVRFINAVPGTPNIDIYTGGNLLKSNLAFGTISEYIDFAPGDYVIDIYPSGTYDTAIFSGTLTVIPNSYSTASLITNNSELSFFVLRDTASKASLDISFLRFINLSPTSPLLSLSIRNRETLFDSVEYLETTGYYPLSPGIYNFTLSLSGATSISRTLSNVSLIPGEFETLYVVGVLNGEPEVGYILTRDGRQD</sequence>
<dbReference type="HOGENOM" id="CLU_069060_1_1_9"/>
<dbReference type="AlphaFoldDB" id="A0A0A7FU87"/>
<organism evidence="2 3">
    <name type="scientific">Clostridium baratii str. Sullivan</name>
    <dbReference type="NCBI Taxonomy" id="1415775"/>
    <lineage>
        <taxon>Bacteria</taxon>
        <taxon>Bacillati</taxon>
        <taxon>Bacillota</taxon>
        <taxon>Clostridia</taxon>
        <taxon>Eubacteriales</taxon>
        <taxon>Clostridiaceae</taxon>
        <taxon>Clostridium</taxon>
    </lineage>
</organism>
<reference evidence="2 3" key="1">
    <citation type="journal article" date="2015" name="Infect. Genet. Evol.">
        <title>Genomic sequences of six botulinum neurotoxin-producing strains representing three clostridial species illustrate the mobility and diversity of botulinum neurotoxin genes.</title>
        <authorList>
            <person name="Smith T.J."/>
            <person name="Hill K.K."/>
            <person name="Xie G."/>
            <person name="Foley B.T."/>
            <person name="Williamson C.H."/>
            <person name="Foster J.T."/>
            <person name="Johnson S.L."/>
            <person name="Chertkov O."/>
            <person name="Teshima H."/>
            <person name="Gibbons H.S."/>
            <person name="Johnsky L.A."/>
            <person name="Karavis M.A."/>
            <person name="Smith L.A."/>
        </authorList>
    </citation>
    <scope>NUCLEOTIDE SEQUENCE [LARGE SCALE GENOMIC DNA]</scope>
    <source>
        <strain evidence="2">Sullivan</strain>
    </source>
</reference>
<evidence type="ECO:0000259" key="1">
    <source>
        <dbReference type="Pfam" id="PF14344"/>
    </source>
</evidence>
<accession>A0A0A7FU87</accession>
<dbReference type="RefSeq" id="WP_039310755.1">
    <property type="nucleotide sequence ID" value="NZ_CP006905.1"/>
</dbReference>
<dbReference type="InterPro" id="IPR025510">
    <property type="entry name" value="DUF4397"/>
</dbReference>
<feature type="domain" description="DUF4397" evidence="1">
    <location>
        <begin position="11"/>
        <end position="123"/>
    </location>
</feature>
<dbReference type="STRING" id="1561.NPD11_2858"/>